<dbReference type="Pfam" id="PF01409">
    <property type="entry name" value="tRNA-synt_2d"/>
    <property type="match status" value="1"/>
</dbReference>
<dbReference type="OrthoDB" id="4457at2759"/>
<evidence type="ECO:0000259" key="7">
    <source>
        <dbReference type="Pfam" id="PF01409"/>
    </source>
</evidence>
<dbReference type="Proteomes" id="UP000784294">
    <property type="component" value="Unassembled WGS sequence"/>
</dbReference>
<dbReference type="Gene3D" id="3.30.930.10">
    <property type="entry name" value="Bira Bifunctional Protein, Domain 2"/>
    <property type="match status" value="1"/>
</dbReference>
<dbReference type="GO" id="GO:0006412">
    <property type="term" value="P:translation"/>
    <property type="evidence" value="ECO:0007669"/>
    <property type="project" value="UniProtKB-KW"/>
</dbReference>
<evidence type="ECO:0000256" key="2">
    <source>
        <dbReference type="ARBA" id="ARBA00022741"/>
    </source>
</evidence>
<evidence type="ECO:0000256" key="3">
    <source>
        <dbReference type="ARBA" id="ARBA00022840"/>
    </source>
</evidence>
<comment type="caution">
    <text evidence="8">The sequence shown here is derived from an EMBL/GenBank/DDBJ whole genome shotgun (WGS) entry which is preliminary data.</text>
</comment>
<protein>
    <recommendedName>
        <fullName evidence="7">Phenylalanyl-tRNA synthetase domain-containing protein</fullName>
    </recommendedName>
</protein>
<dbReference type="InterPro" id="IPR045864">
    <property type="entry name" value="aa-tRNA-synth_II/BPL/LPL"/>
</dbReference>
<reference evidence="8" key="1">
    <citation type="submission" date="2018-11" db="EMBL/GenBank/DDBJ databases">
        <authorList>
            <consortium name="Pathogen Informatics"/>
        </authorList>
    </citation>
    <scope>NUCLEOTIDE SEQUENCE</scope>
</reference>
<keyword evidence="4" id="KW-0648">Protein biosynthesis</keyword>
<gene>
    <name evidence="8" type="ORF">PXEA_LOCUS30661</name>
</gene>
<evidence type="ECO:0000256" key="6">
    <source>
        <dbReference type="SAM" id="MobiDB-lite"/>
    </source>
</evidence>
<feature type="domain" description="Phenylalanyl-tRNA synthetase" evidence="7">
    <location>
        <begin position="52"/>
        <end position="136"/>
    </location>
</feature>
<dbReference type="AlphaFoldDB" id="A0A448XI12"/>
<evidence type="ECO:0000313" key="9">
    <source>
        <dbReference type="Proteomes" id="UP000784294"/>
    </source>
</evidence>
<keyword evidence="9" id="KW-1185">Reference proteome</keyword>
<dbReference type="GO" id="GO:0043039">
    <property type="term" value="P:tRNA aminoacylation"/>
    <property type="evidence" value="ECO:0007669"/>
    <property type="project" value="InterPro"/>
</dbReference>
<sequence length="150" mass="16783">MFESSLRIQDQKLPRQSSLAGTGLSSFIPSSCLPPERQPWHTMETACRLEFELKSDLQGLVKCLYGGAVEFRWVPAYFPFTHPSWELEIRKLTSADSGTLSSTPTSSDSNEFVAPNEDDWIEVLGCGLMRQEILENGQSTNPPELFIILA</sequence>
<evidence type="ECO:0000313" key="8">
    <source>
        <dbReference type="EMBL" id="VEL37221.1"/>
    </source>
</evidence>
<dbReference type="GO" id="GO:0004812">
    <property type="term" value="F:aminoacyl-tRNA ligase activity"/>
    <property type="evidence" value="ECO:0007669"/>
    <property type="project" value="UniProtKB-KW"/>
</dbReference>
<organism evidence="8 9">
    <name type="scientific">Protopolystoma xenopodis</name>
    <dbReference type="NCBI Taxonomy" id="117903"/>
    <lineage>
        <taxon>Eukaryota</taxon>
        <taxon>Metazoa</taxon>
        <taxon>Spiralia</taxon>
        <taxon>Lophotrochozoa</taxon>
        <taxon>Platyhelminthes</taxon>
        <taxon>Monogenea</taxon>
        <taxon>Polyopisthocotylea</taxon>
        <taxon>Polystomatidea</taxon>
        <taxon>Polystomatidae</taxon>
        <taxon>Protopolystoma</taxon>
    </lineage>
</organism>
<dbReference type="EMBL" id="CAAALY010254333">
    <property type="protein sequence ID" value="VEL37221.1"/>
    <property type="molecule type" value="Genomic_DNA"/>
</dbReference>
<accession>A0A448XI12</accession>
<dbReference type="SUPFAM" id="SSF55681">
    <property type="entry name" value="Class II aaRS and biotin synthetases"/>
    <property type="match status" value="1"/>
</dbReference>
<evidence type="ECO:0000256" key="1">
    <source>
        <dbReference type="ARBA" id="ARBA00022598"/>
    </source>
</evidence>
<keyword evidence="1" id="KW-0436">Ligase</keyword>
<dbReference type="GO" id="GO:0005524">
    <property type="term" value="F:ATP binding"/>
    <property type="evidence" value="ECO:0007669"/>
    <property type="project" value="UniProtKB-KW"/>
</dbReference>
<evidence type="ECO:0000256" key="5">
    <source>
        <dbReference type="ARBA" id="ARBA00023146"/>
    </source>
</evidence>
<evidence type="ECO:0000256" key="4">
    <source>
        <dbReference type="ARBA" id="ARBA00022917"/>
    </source>
</evidence>
<keyword evidence="2" id="KW-0547">Nucleotide-binding</keyword>
<name>A0A448XI12_9PLAT</name>
<keyword evidence="3" id="KW-0067">ATP-binding</keyword>
<keyword evidence="5" id="KW-0030">Aminoacyl-tRNA synthetase</keyword>
<dbReference type="InterPro" id="IPR002319">
    <property type="entry name" value="Phenylalanyl-tRNA_Synthase"/>
</dbReference>
<proteinExistence type="predicted"/>
<feature type="region of interest" description="Disordered" evidence="6">
    <location>
        <begin position="1"/>
        <end position="21"/>
    </location>
</feature>
<dbReference type="GO" id="GO:0000049">
    <property type="term" value="F:tRNA binding"/>
    <property type="evidence" value="ECO:0007669"/>
    <property type="project" value="InterPro"/>
</dbReference>